<evidence type="ECO:0008006" key="5">
    <source>
        <dbReference type="Google" id="ProtNLM"/>
    </source>
</evidence>
<sequence length="474" mass="53224">MQRNALAELEKCRTSGDGMEQEEDMAAKELLQKLTQSFNDEEKVEENPIGNQTMSRVINQCGRSNIPQRSLSMDSSSTIERIKKRKTSTSNLTNGSSTKTQYSLPLPGLHSLYRRQEGAKRSLAPMEPKGELIKLKPRLVTPASSLPEHKKTKPPKFVPYEPYPGAINPLVPEKANNSDSRKMIKRNKNNLDIHVLVSQMSTIRTHELQESQVTVPVAESTKDLSELENLKAKLKKTSEERDYYQGQFKFQTQVNAELKNLLVASVGEDLLTRVNVLTEDKLQLARALLDTANNLTTHTEQIEFLAGQCEVWRSKFLASSVMVEELARWKADLTQKNQMLTESTKQLLHATHQLRDMQLEILKNLKFLAKIRYLNLPASDVITLSAENLNILQQMVLHTGVGMPDGNLNISTVSTSPLCEAEKYAVQSLDFISQPLMATDEAIKALFGQTQRPFNTPAKCSLEKDETSTGTQSK</sequence>
<dbReference type="Proteomes" id="UP000092460">
    <property type="component" value="Unassembled WGS sequence"/>
</dbReference>
<evidence type="ECO:0000256" key="1">
    <source>
        <dbReference type="SAM" id="Coils"/>
    </source>
</evidence>
<proteinExistence type="predicted"/>
<feature type="region of interest" description="Disordered" evidence="2">
    <location>
        <begin position="1"/>
        <end position="23"/>
    </location>
</feature>
<reference evidence="4" key="1">
    <citation type="submission" date="2015-01" db="EMBL/GenBank/DDBJ databases">
        <authorList>
            <person name="Aksoy S."/>
            <person name="Warren W."/>
            <person name="Wilson R.K."/>
        </authorList>
    </citation>
    <scope>NUCLEOTIDE SEQUENCE [LARGE SCALE GENOMIC DNA]</scope>
    <source>
        <strain evidence="4">IAEA</strain>
    </source>
</reference>
<dbReference type="GO" id="GO:0000139">
    <property type="term" value="C:Golgi membrane"/>
    <property type="evidence" value="ECO:0007669"/>
    <property type="project" value="TreeGrafter"/>
</dbReference>
<evidence type="ECO:0000313" key="4">
    <source>
        <dbReference type="Proteomes" id="UP000092460"/>
    </source>
</evidence>
<dbReference type="InterPro" id="IPR027095">
    <property type="entry name" value="Golgin-45"/>
</dbReference>
<name>A0A1B0BB86_9MUSC</name>
<dbReference type="GO" id="GO:0007030">
    <property type="term" value="P:Golgi organization"/>
    <property type="evidence" value="ECO:0007669"/>
    <property type="project" value="InterPro"/>
</dbReference>
<dbReference type="PANTHER" id="PTHR13066:SF2">
    <property type="entry name" value="GOLGIN-45"/>
    <property type="match status" value="1"/>
</dbReference>
<organism evidence="3 4">
    <name type="scientific">Glossina palpalis gambiensis</name>
    <dbReference type="NCBI Taxonomy" id="67801"/>
    <lineage>
        <taxon>Eukaryota</taxon>
        <taxon>Metazoa</taxon>
        <taxon>Ecdysozoa</taxon>
        <taxon>Arthropoda</taxon>
        <taxon>Hexapoda</taxon>
        <taxon>Insecta</taxon>
        <taxon>Pterygota</taxon>
        <taxon>Neoptera</taxon>
        <taxon>Endopterygota</taxon>
        <taxon>Diptera</taxon>
        <taxon>Brachycera</taxon>
        <taxon>Muscomorpha</taxon>
        <taxon>Hippoboscoidea</taxon>
        <taxon>Glossinidae</taxon>
        <taxon>Glossina</taxon>
    </lineage>
</organism>
<reference evidence="3" key="2">
    <citation type="submission" date="2020-05" db="UniProtKB">
        <authorList>
            <consortium name="EnsemblMetazoa"/>
        </authorList>
    </citation>
    <scope>IDENTIFICATION</scope>
    <source>
        <strain evidence="3">IAEA</strain>
    </source>
</reference>
<evidence type="ECO:0000256" key="2">
    <source>
        <dbReference type="SAM" id="MobiDB-lite"/>
    </source>
</evidence>
<dbReference type="AlphaFoldDB" id="A0A1B0BB86"/>
<feature type="coiled-coil region" evidence="1">
    <location>
        <begin position="217"/>
        <end position="247"/>
    </location>
</feature>
<feature type="region of interest" description="Disordered" evidence="2">
    <location>
        <begin position="66"/>
        <end position="105"/>
    </location>
</feature>
<keyword evidence="1" id="KW-0175">Coiled coil</keyword>
<accession>A0A1B0BB86</accession>
<dbReference type="PANTHER" id="PTHR13066">
    <property type="entry name" value="BASIC LEUCINE ZIPPER NUCLEAR FACTOR 1 BLZF1 PROTEIN"/>
    <property type="match status" value="1"/>
</dbReference>
<feature type="compositionally biased region" description="Low complexity" evidence="2">
    <location>
        <begin position="88"/>
        <end position="100"/>
    </location>
</feature>
<feature type="compositionally biased region" description="Polar residues" evidence="2">
    <location>
        <begin position="66"/>
        <end position="79"/>
    </location>
</feature>
<keyword evidence="4" id="KW-1185">Reference proteome</keyword>
<dbReference type="EMBL" id="JXJN01011342">
    <property type="status" value="NOT_ANNOTATED_CDS"/>
    <property type="molecule type" value="Genomic_DNA"/>
</dbReference>
<dbReference type="EnsemblMetazoa" id="GPPI024594-RA">
    <property type="protein sequence ID" value="GPPI024594-PA"/>
    <property type="gene ID" value="GPPI024594"/>
</dbReference>
<protein>
    <recommendedName>
        <fullName evidence="5">Golgin-45</fullName>
    </recommendedName>
</protein>
<dbReference type="VEuPathDB" id="VectorBase:GPPI024594"/>
<dbReference type="GO" id="GO:0043001">
    <property type="term" value="P:Golgi to plasma membrane protein transport"/>
    <property type="evidence" value="ECO:0007669"/>
    <property type="project" value="InterPro"/>
</dbReference>
<evidence type="ECO:0000313" key="3">
    <source>
        <dbReference type="EnsemblMetazoa" id="GPPI024594-PA"/>
    </source>
</evidence>
<dbReference type="STRING" id="67801.A0A1B0BB86"/>